<dbReference type="InterPro" id="IPR036477">
    <property type="entry name" value="Formyl_transf_N_sf"/>
</dbReference>
<evidence type="ECO:0000256" key="4">
    <source>
        <dbReference type="ARBA" id="ARBA00022679"/>
    </source>
</evidence>
<dbReference type="GO" id="GO:0004479">
    <property type="term" value="F:methionyl-tRNA formyltransferase activity"/>
    <property type="evidence" value="ECO:0007669"/>
    <property type="project" value="UniProtKB-EC"/>
</dbReference>
<feature type="domain" description="Formyl transferase N-terminal" evidence="7">
    <location>
        <begin position="82"/>
        <end position="267"/>
    </location>
</feature>
<comment type="similarity">
    <text evidence="1">Belongs to the Fmt family.</text>
</comment>
<dbReference type="InterPro" id="IPR037022">
    <property type="entry name" value="Formyl_trans_C_sf"/>
</dbReference>
<evidence type="ECO:0000259" key="7">
    <source>
        <dbReference type="Pfam" id="PF00551"/>
    </source>
</evidence>
<evidence type="ECO:0000313" key="9">
    <source>
        <dbReference type="EMBL" id="EWM22092.1"/>
    </source>
</evidence>
<dbReference type="Pfam" id="PF00551">
    <property type="entry name" value="Formyl_trans_N"/>
    <property type="match status" value="1"/>
</dbReference>
<dbReference type="Gene3D" id="3.40.50.170">
    <property type="entry name" value="Formyl transferase, N-terminal domain"/>
    <property type="match status" value="1"/>
</dbReference>
<keyword evidence="10" id="KW-1185">Reference proteome</keyword>
<keyword evidence="5" id="KW-0648">Protein biosynthesis</keyword>
<keyword evidence="6" id="KW-0812">Transmembrane</keyword>
<evidence type="ECO:0000256" key="6">
    <source>
        <dbReference type="SAM" id="Phobius"/>
    </source>
</evidence>
<dbReference type="InterPro" id="IPR044135">
    <property type="entry name" value="Met-tRNA-FMT_C"/>
</dbReference>
<dbReference type="EMBL" id="AZIL01002280">
    <property type="protein sequence ID" value="EWM22092.1"/>
    <property type="molecule type" value="Genomic_DNA"/>
</dbReference>
<evidence type="ECO:0000256" key="3">
    <source>
        <dbReference type="ARBA" id="ARBA00014185"/>
    </source>
</evidence>
<accession>W7T6E6</accession>
<evidence type="ECO:0000256" key="5">
    <source>
        <dbReference type="ARBA" id="ARBA00022917"/>
    </source>
</evidence>
<protein>
    <recommendedName>
        <fullName evidence="3">Methionyl-tRNA formyltransferase, mitochondrial</fullName>
        <ecNumber evidence="2">2.1.2.9</ecNumber>
    </recommendedName>
</protein>
<dbReference type="SUPFAM" id="SSF53328">
    <property type="entry name" value="Formyltransferase"/>
    <property type="match status" value="1"/>
</dbReference>
<sequence length="423" mass="44857">MSLGRQRVGARSVVAATSAPAYLLKVMLPFILFSTSKAFYTPIALAGRRLGAVQEVIGRNAGPAFRRLGGLRASSKSAGTKRVVFLGTPDVAALTLSRLLAASKDGRGGGFEIVSVVTQPPAPSGRKLKLTPSPVQTLAESEKVPVLCPDKAKDPIFLSALETLAPDLCITAAYGNFLPSKFLAIPRYGTLNIHPSLLPKYRGASPVQRTLQAGDAVTGVSVLFTELKMDAGPLLAQVPYPLRGEEKAPELLQTLFTAGTEALLEALPSVWDGTARLVEQQEEQASQAEKIRAEEAQICFERESALRVHNKVRAFAGWPGTWAVFEVAEEGEKEGGGKAVRLKIVTTRVGEGEEGVGAGRVVGVLGGKKGGLRVRCGDGSVLDILEVQPPGKKVMDCKSYANGLRGRTLRWRPQDAKEGAAAA</sequence>
<evidence type="ECO:0000313" key="10">
    <source>
        <dbReference type="Proteomes" id="UP000019335"/>
    </source>
</evidence>
<dbReference type="InterPro" id="IPR005793">
    <property type="entry name" value="Formyl_trans_C"/>
</dbReference>
<dbReference type="InterPro" id="IPR011034">
    <property type="entry name" value="Formyl_transferase-like_C_sf"/>
</dbReference>
<dbReference type="GO" id="GO:0005739">
    <property type="term" value="C:mitochondrion"/>
    <property type="evidence" value="ECO:0007669"/>
    <property type="project" value="TreeGrafter"/>
</dbReference>
<dbReference type="SUPFAM" id="SSF50486">
    <property type="entry name" value="FMT C-terminal domain-like"/>
    <property type="match status" value="1"/>
</dbReference>
<keyword evidence="4 9" id="KW-0808">Transferase</keyword>
<evidence type="ECO:0000256" key="1">
    <source>
        <dbReference type="ARBA" id="ARBA00010699"/>
    </source>
</evidence>
<feature type="transmembrane region" description="Helical" evidence="6">
    <location>
        <begin position="12"/>
        <end position="33"/>
    </location>
</feature>
<name>W7T6E6_9STRA</name>
<dbReference type="NCBIfam" id="TIGR00460">
    <property type="entry name" value="fmt"/>
    <property type="match status" value="1"/>
</dbReference>
<dbReference type="EC" id="2.1.2.9" evidence="2"/>
<organism evidence="9 10">
    <name type="scientific">Nannochloropsis gaditana</name>
    <dbReference type="NCBI Taxonomy" id="72520"/>
    <lineage>
        <taxon>Eukaryota</taxon>
        <taxon>Sar</taxon>
        <taxon>Stramenopiles</taxon>
        <taxon>Ochrophyta</taxon>
        <taxon>Eustigmatophyceae</taxon>
        <taxon>Eustigmatales</taxon>
        <taxon>Monodopsidaceae</taxon>
        <taxon>Nannochloropsis</taxon>
    </lineage>
</organism>
<dbReference type="AlphaFoldDB" id="W7T6E6"/>
<dbReference type="InterPro" id="IPR002376">
    <property type="entry name" value="Formyl_transf_N"/>
</dbReference>
<dbReference type="PANTHER" id="PTHR11138:SF5">
    <property type="entry name" value="METHIONYL-TRNA FORMYLTRANSFERASE, MITOCHONDRIAL"/>
    <property type="match status" value="1"/>
</dbReference>
<keyword evidence="6" id="KW-0472">Membrane</keyword>
<dbReference type="Pfam" id="PF02911">
    <property type="entry name" value="Formyl_trans_C"/>
    <property type="match status" value="1"/>
</dbReference>
<dbReference type="HAMAP" id="MF_00182">
    <property type="entry name" value="Formyl_trans"/>
    <property type="match status" value="1"/>
</dbReference>
<evidence type="ECO:0000259" key="8">
    <source>
        <dbReference type="Pfam" id="PF02911"/>
    </source>
</evidence>
<dbReference type="InterPro" id="IPR041711">
    <property type="entry name" value="Met-tRNA-FMT_N"/>
</dbReference>
<dbReference type="OrthoDB" id="10268103at2759"/>
<dbReference type="CDD" id="cd08704">
    <property type="entry name" value="Met_tRNA_FMT_C"/>
    <property type="match status" value="1"/>
</dbReference>
<dbReference type="CDD" id="cd08646">
    <property type="entry name" value="FMT_core_Met-tRNA-FMT_N"/>
    <property type="match status" value="1"/>
</dbReference>
<dbReference type="PANTHER" id="PTHR11138">
    <property type="entry name" value="METHIONYL-TRNA FORMYLTRANSFERASE"/>
    <property type="match status" value="1"/>
</dbReference>
<evidence type="ECO:0000256" key="2">
    <source>
        <dbReference type="ARBA" id="ARBA00012261"/>
    </source>
</evidence>
<gene>
    <name evidence="9" type="primary">FMT</name>
    <name evidence="9" type="ORF">Naga_100039g4</name>
</gene>
<proteinExistence type="inferred from homology"/>
<comment type="caution">
    <text evidence="9">The sequence shown here is derived from an EMBL/GenBank/DDBJ whole genome shotgun (WGS) entry which is preliminary data.</text>
</comment>
<dbReference type="Gene3D" id="3.10.25.10">
    <property type="entry name" value="Formyl transferase, C-terminal domain"/>
    <property type="match status" value="1"/>
</dbReference>
<reference evidence="9 10" key="1">
    <citation type="journal article" date="2014" name="Mol. Plant">
        <title>Chromosome Scale Genome Assembly and Transcriptome Profiling of Nannochloropsis gaditana in Nitrogen Depletion.</title>
        <authorList>
            <person name="Corteggiani Carpinelli E."/>
            <person name="Telatin A."/>
            <person name="Vitulo N."/>
            <person name="Forcato C."/>
            <person name="D'Angelo M."/>
            <person name="Schiavon R."/>
            <person name="Vezzi A."/>
            <person name="Giacometti G.M."/>
            <person name="Morosinotto T."/>
            <person name="Valle G."/>
        </authorList>
    </citation>
    <scope>NUCLEOTIDE SEQUENCE [LARGE SCALE GENOMIC DNA]</scope>
    <source>
        <strain evidence="9 10">B-31</strain>
    </source>
</reference>
<dbReference type="InterPro" id="IPR005794">
    <property type="entry name" value="Fmt"/>
</dbReference>
<keyword evidence="6" id="KW-1133">Transmembrane helix</keyword>
<dbReference type="Proteomes" id="UP000019335">
    <property type="component" value="Unassembled WGS sequence"/>
</dbReference>
<feature type="domain" description="Formyl transferase C-terminal" evidence="8">
    <location>
        <begin position="290"/>
        <end position="404"/>
    </location>
</feature>